<evidence type="ECO:0000256" key="3">
    <source>
        <dbReference type="ARBA" id="ARBA00023125"/>
    </source>
</evidence>
<comment type="caution">
    <text evidence="6">The sequence shown here is derived from an EMBL/GenBank/DDBJ whole genome shotgun (WGS) entry which is preliminary data.</text>
</comment>
<dbReference type="Gene3D" id="3.40.190.10">
    <property type="entry name" value="Periplasmic binding protein-like II"/>
    <property type="match status" value="2"/>
</dbReference>
<dbReference type="InterPro" id="IPR000847">
    <property type="entry name" value="LysR_HTH_N"/>
</dbReference>
<evidence type="ECO:0000256" key="2">
    <source>
        <dbReference type="ARBA" id="ARBA00023015"/>
    </source>
</evidence>
<dbReference type="SUPFAM" id="SSF46785">
    <property type="entry name" value="Winged helix' DNA-binding domain"/>
    <property type="match status" value="1"/>
</dbReference>
<sequence>MSKLNLVHLNGLRAVEAVGRLGSLQAAASELGVSIGAISQQVIKAEQQLQLQLFERTSRGMVPTDVAEPVLDRLSAGFRHLSGAVALALKSDDTVLTISVAPVFAARWLVHRIGAFSERFPTIRLRMEASDRLIDPSSSDVDLCIRVGRGDWPGVRAELLLEQKVFPVCTPAMAKRLQSPADLLDLPIVEDGRAMFSWDVWLAAAGLPGRSVRTRHVFSEASLCLDAALAGQGILLAWQTIASQQLQQGQLVAPFGPAVPTGLAHYFVSPEGARRNDKVDAFKRWLRGELHEDMTRLAKAIPFLGGPFLESPFLKGPFLKGECG</sequence>
<dbReference type="RefSeq" id="WP_156531326.1">
    <property type="nucleotide sequence ID" value="NZ_JACXXJ020000005.1"/>
</dbReference>
<dbReference type="InterPro" id="IPR036390">
    <property type="entry name" value="WH_DNA-bd_sf"/>
</dbReference>
<dbReference type="GO" id="GO:0006351">
    <property type="term" value="P:DNA-templated transcription"/>
    <property type="evidence" value="ECO:0007669"/>
    <property type="project" value="TreeGrafter"/>
</dbReference>
<dbReference type="PANTHER" id="PTHR30537">
    <property type="entry name" value="HTH-TYPE TRANSCRIPTIONAL REGULATOR"/>
    <property type="match status" value="1"/>
</dbReference>
<evidence type="ECO:0000256" key="4">
    <source>
        <dbReference type="ARBA" id="ARBA00023163"/>
    </source>
</evidence>
<dbReference type="GO" id="GO:0043565">
    <property type="term" value="F:sequence-specific DNA binding"/>
    <property type="evidence" value="ECO:0007669"/>
    <property type="project" value="TreeGrafter"/>
</dbReference>
<keyword evidence="4" id="KW-0804">Transcription</keyword>
<keyword evidence="2" id="KW-0805">Transcription regulation</keyword>
<dbReference type="GO" id="GO:0003700">
    <property type="term" value="F:DNA-binding transcription factor activity"/>
    <property type="evidence" value="ECO:0007669"/>
    <property type="project" value="InterPro"/>
</dbReference>
<dbReference type="PANTHER" id="PTHR30537:SF74">
    <property type="entry name" value="HTH-TYPE TRANSCRIPTIONAL REGULATOR TRPI"/>
    <property type="match status" value="1"/>
</dbReference>
<name>A0AAE2UX25_AGRVI</name>
<reference evidence="6" key="1">
    <citation type="submission" date="2020-11" db="EMBL/GenBank/DDBJ databases">
        <title>Agrobacterium vitis strain K377 genome.</title>
        <authorList>
            <person name="Xi H."/>
        </authorList>
    </citation>
    <scope>NUCLEOTIDE SEQUENCE</scope>
    <source>
        <strain evidence="6">K377</strain>
    </source>
</reference>
<feature type="domain" description="HTH lysR-type" evidence="5">
    <location>
        <begin position="7"/>
        <end position="64"/>
    </location>
</feature>
<keyword evidence="3" id="KW-0238">DNA-binding</keyword>
<evidence type="ECO:0000256" key="1">
    <source>
        <dbReference type="ARBA" id="ARBA00009437"/>
    </source>
</evidence>
<dbReference type="Gene3D" id="1.10.10.10">
    <property type="entry name" value="Winged helix-like DNA-binding domain superfamily/Winged helix DNA-binding domain"/>
    <property type="match status" value="1"/>
</dbReference>
<comment type="similarity">
    <text evidence="1">Belongs to the LysR transcriptional regulatory family.</text>
</comment>
<evidence type="ECO:0000259" key="5">
    <source>
        <dbReference type="PROSITE" id="PS50931"/>
    </source>
</evidence>
<dbReference type="Pfam" id="PF03466">
    <property type="entry name" value="LysR_substrate"/>
    <property type="match status" value="1"/>
</dbReference>
<dbReference type="PROSITE" id="PS50931">
    <property type="entry name" value="HTH_LYSR"/>
    <property type="match status" value="1"/>
</dbReference>
<dbReference type="SUPFAM" id="SSF53850">
    <property type="entry name" value="Periplasmic binding protein-like II"/>
    <property type="match status" value="1"/>
</dbReference>
<dbReference type="InterPro" id="IPR058163">
    <property type="entry name" value="LysR-type_TF_proteobact-type"/>
</dbReference>
<dbReference type="InterPro" id="IPR036388">
    <property type="entry name" value="WH-like_DNA-bd_sf"/>
</dbReference>
<dbReference type="AlphaFoldDB" id="A0AAE2UX25"/>
<dbReference type="Proteomes" id="UP000655037">
    <property type="component" value="Unassembled WGS sequence"/>
</dbReference>
<protein>
    <submittedName>
        <fullName evidence="6">LysR family transcriptional regulator</fullName>
    </submittedName>
</protein>
<dbReference type="InterPro" id="IPR005119">
    <property type="entry name" value="LysR_subst-bd"/>
</dbReference>
<dbReference type="CDD" id="cd08432">
    <property type="entry name" value="PBP2_GcdR_TrpI_HvrB_AmpR_like"/>
    <property type="match status" value="1"/>
</dbReference>
<gene>
    <name evidence="6" type="ORF">IEI95_024465</name>
</gene>
<evidence type="ECO:0000313" key="7">
    <source>
        <dbReference type="Proteomes" id="UP000655037"/>
    </source>
</evidence>
<accession>A0AAE2UX25</accession>
<dbReference type="Pfam" id="PF00126">
    <property type="entry name" value="HTH_1"/>
    <property type="match status" value="1"/>
</dbReference>
<evidence type="ECO:0000313" key="6">
    <source>
        <dbReference type="EMBL" id="MBF2717365.1"/>
    </source>
</evidence>
<organism evidence="6 7">
    <name type="scientific">Agrobacterium vitis</name>
    <name type="common">Rhizobium vitis</name>
    <dbReference type="NCBI Taxonomy" id="373"/>
    <lineage>
        <taxon>Bacteria</taxon>
        <taxon>Pseudomonadati</taxon>
        <taxon>Pseudomonadota</taxon>
        <taxon>Alphaproteobacteria</taxon>
        <taxon>Hyphomicrobiales</taxon>
        <taxon>Rhizobiaceae</taxon>
        <taxon>Rhizobium/Agrobacterium group</taxon>
        <taxon>Agrobacterium</taxon>
    </lineage>
</organism>
<proteinExistence type="inferred from homology"/>
<dbReference type="EMBL" id="JACXXJ020000005">
    <property type="protein sequence ID" value="MBF2717365.1"/>
    <property type="molecule type" value="Genomic_DNA"/>
</dbReference>